<feature type="compositionally biased region" description="Polar residues" evidence="1">
    <location>
        <begin position="26"/>
        <end position="39"/>
    </location>
</feature>
<evidence type="ECO:0000313" key="3">
    <source>
        <dbReference type="Proteomes" id="UP001596417"/>
    </source>
</evidence>
<evidence type="ECO:0000256" key="1">
    <source>
        <dbReference type="SAM" id="MobiDB-lite"/>
    </source>
</evidence>
<comment type="caution">
    <text evidence="2">The sequence shown here is derived from an EMBL/GenBank/DDBJ whole genome shotgun (WGS) entry which is preliminary data.</text>
</comment>
<dbReference type="AlphaFoldDB" id="A0ABD5YI31"/>
<feature type="region of interest" description="Disordered" evidence="1">
    <location>
        <begin position="1"/>
        <end position="74"/>
    </location>
</feature>
<keyword evidence="3" id="KW-1185">Reference proteome</keyword>
<dbReference type="Proteomes" id="UP001596417">
    <property type="component" value="Unassembled WGS sequence"/>
</dbReference>
<dbReference type="RefSeq" id="WP_390206462.1">
    <property type="nucleotide sequence ID" value="NZ_JBHSZC010000001.1"/>
</dbReference>
<evidence type="ECO:0000313" key="2">
    <source>
        <dbReference type="EMBL" id="MFC7188964.1"/>
    </source>
</evidence>
<reference evidence="2 3" key="1">
    <citation type="journal article" date="2019" name="Int. J. Syst. Evol. Microbiol.">
        <title>The Global Catalogue of Microorganisms (GCM) 10K type strain sequencing project: providing services to taxonomists for standard genome sequencing and annotation.</title>
        <authorList>
            <consortium name="The Broad Institute Genomics Platform"/>
            <consortium name="The Broad Institute Genome Sequencing Center for Infectious Disease"/>
            <person name="Wu L."/>
            <person name="Ma J."/>
        </authorList>
    </citation>
    <scope>NUCLEOTIDE SEQUENCE [LARGE SCALE GENOMIC DNA]</scope>
    <source>
        <strain evidence="2 3">RDMS1</strain>
    </source>
</reference>
<organism evidence="2 3">
    <name type="scientific">Halocatena marina</name>
    <dbReference type="NCBI Taxonomy" id="2934937"/>
    <lineage>
        <taxon>Archaea</taxon>
        <taxon>Methanobacteriati</taxon>
        <taxon>Methanobacteriota</taxon>
        <taxon>Stenosarchaea group</taxon>
        <taxon>Halobacteria</taxon>
        <taxon>Halobacteriales</taxon>
        <taxon>Natronomonadaceae</taxon>
        <taxon>Halocatena</taxon>
    </lineage>
</organism>
<proteinExistence type="predicted"/>
<accession>A0ABD5YI31</accession>
<sequence length="99" mass="10674">MDSTHPDLRGNLGEGASFSNGLGLLSTKQKQANQSSVTALSRDDQSQRNYSRLSGLLSAPHLRSGRTKSDTERTVPALQAPSITPKVLSVSVLIRHFTQ</sequence>
<protein>
    <submittedName>
        <fullName evidence="2">Uncharacterized protein</fullName>
    </submittedName>
</protein>
<dbReference type="EMBL" id="JBHTAX010000001">
    <property type="protein sequence ID" value="MFC7188964.1"/>
    <property type="molecule type" value="Genomic_DNA"/>
</dbReference>
<gene>
    <name evidence="2" type="ORF">ACFQL7_03290</name>
</gene>
<name>A0ABD5YI31_9EURY</name>